<dbReference type="RefSeq" id="XP_005769127.1">
    <property type="nucleotide sequence ID" value="XM_005769070.1"/>
</dbReference>
<dbReference type="GO" id="GO:0006357">
    <property type="term" value="P:regulation of transcription by RNA polymerase II"/>
    <property type="evidence" value="ECO:0007669"/>
    <property type="project" value="TreeGrafter"/>
</dbReference>
<dbReference type="AlphaFoldDB" id="A0A0D3IZL3"/>
<dbReference type="InterPro" id="IPR045109">
    <property type="entry name" value="LSDs-like"/>
</dbReference>
<dbReference type="Proteomes" id="UP000013827">
    <property type="component" value="Unassembled WGS sequence"/>
</dbReference>
<dbReference type="GO" id="GO:0046872">
    <property type="term" value="F:metal ion binding"/>
    <property type="evidence" value="ECO:0007669"/>
    <property type="project" value="UniProtKB-KW"/>
</dbReference>
<evidence type="ECO:0000313" key="6">
    <source>
        <dbReference type="EnsemblProtists" id="EOD16698"/>
    </source>
</evidence>
<feature type="domain" description="JmjC" evidence="5">
    <location>
        <begin position="1"/>
        <end position="167"/>
    </location>
</feature>
<dbReference type="GeneID" id="17270122"/>
<dbReference type="PROSITE" id="PS51184">
    <property type="entry name" value="JMJC"/>
    <property type="match status" value="1"/>
</dbReference>
<dbReference type="STRING" id="2903.R1C2C4"/>
<evidence type="ECO:0000256" key="4">
    <source>
        <dbReference type="SAM" id="MobiDB-lite"/>
    </source>
</evidence>
<accession>A0A0D3IZL3</accession>
<feature type="compositionally biased region" description="Pro residues" evidence="4">
    <location>
        <begin position="214"/>
        <end position="229"/>
    </location>
</feature>
<feature type="region of interest" description="Disordered" evidence="4">
    <location>
        <begin position="203"/>
        <end position="312"/>
    </location>
</feature>
<evidence type="ECO:0000256" key="1">
    <source>
        <dbReference type="ARBA" id="ARBA00004123"/>
    </source>
</evidence>
<dbReference type="GO" id="GO:0031490">
    <property type="term" value="F:chromatin DNA binding"/>
    <property type="evidence" value="ECO:0007669"/>
    <property type="project" value="TreeGrafter"/>
</dbReference>
<dbReference type="GO" id="GO:0003712">
    <property type="term" value="F:transcription coregulator activity"/>
    <property type="evidence" value="ECO:0007669"/>
    <property type="project" value="TreeGrafter"/>
</dbReference>
<comment type="subcellular location">
    <subcellularLocation>
        <location evidence="1">Nucleus</location>
    </subcellularLocation>
</comment>
<dbReference type="Pfam" id="PF02373">
    <property type="entry name" value="JmjC"/>
    <property type="match status" value="1"/>
</dbReference>
<dbReference type="KEGG" id="ehx:EMIHUDRAFT_421454"/>
<dbReference type="GO" id="GO:0000785">
    <property type="term" value="C:chromatin"/>
    <property type="evidence" value="ECO:0007669"/>
    <property type="project" value="TreeGrafter"/>
</dbReference>
<keyword evidence="3" id="KW-0539">Nucleus</keyword>
<sequence>MSDAVNVLVHVAPSRGGGGSGSGGGGGSAHAVASCRDEVSGGEGDWLSRQRGTGVESAIGAVWDIWAAEDEPRLSAFLARVASERGEAPAHPIHDQCFYVGRALRERLAAEEGVRGWRFVQRQGEAVFIPAGCPHQVLNVRACIKVAQDFVSPEHLPRCLSLLDAFRPLPRAHKRSEDLLGPKAIAAHAASRALHALGAHFLHQPPHESQPPQRQAPPPRPPPNPPPAGTPAGTGGAAGGGTKAERRGGGAGRAAAQAVGRSPARSPVNAGRGGGLRGAAGDCLACRGKHRPHTCGERGRGATPSPKKPRAR</sequence>
<evidence type="ECO:0000256" key="3">
    <source>
        <dbReference type="ARBA" id="ARBA00023242"/>
    </source>
</evidence>
<feature type="compositionally biased region" description="Gly residues" evidence="4">
    <location>
        <begin position="232"/>
        <end position="242"/>
    </location>
</feature>
<dbReference type="HOGENOM" id="CLU_892623_0_0_1"/>
<evidence type="ECO:0000256" key="2">
    <source>
        <dbReference type="ARBA" id="ARBA00022723"/>
    </source>
</evidence>
<dbReference type="GO" id="GO:0032454">
    <property type="term" value="F:histone H3K9 demethylase activity"/>
    <property type="evidence" value="ECO:0007669"/>
    <property type="project" value="InterPro"/>
</dbReference>
<organism evidence="6 7">
    <name type="scientific">Emiliania huxleyi (strain CCMP1516)</name>
    <dbReference type="NCBI Taxonomy" id="280463"/>
    <lineage>
        <taxon>Eukaryota</taxon>
        <taxon>Haptista</taxon>
        <taxon>Haptophyta</taxon>
        <taxon>Prymnesiophyceae</taxon>
        <taxon>Isochrysidales</taxon>
        <taxon>Noelaerhabdaceae</taxon>
        <taxon>Emiliania</taxon>
    </lineage>
</organism>
<dbReference type="InterPro" id="IPR003347">
    <property type="entry name" value="JmjC_dom"/>
</dbReference>
<dbReference type="RefSeq" id="XP_005777004.1">
    <property type="nucleotide sequence ID" value="XM_005776947.1"/>
</dbReference>
<dbReference type="eggNOG" id="KOG1356">
    <property type="taxonomic scope" value="Eukaryota"/>
</dbReference>
<dbReference type="PaxDb" id="2903-EOD16698"/>
<dbReference type="PANTHER" id="PTHR12549:SF38">
    <property type="entry name" value="JMJC DOMAIN-CONTAINING HISTONE DEMETHYLASE 2, ISOFORM A"/>
    <property type="match status" value="1"/>
</dbReference>
<protein>
    <recommendedName>
        <fullName evidence="5">JmjC domain-containing protein</fullName>
    </recommendedName>
</protein>
<evidence type="ECO:0000313" key="7">
    <source>
        <dbReference type="Proteomes" id="UP000013827"/>
    </source>
</evidence>
<dbReference type="Gene3D" id="2.60.120.650">
    <property type="entry name" value="Cupin"/>
    <property type="match status" value="1"/>
</dbReference>
<dbReference type="PANTHER" id="PTHR12549">
    <property type="entry name" value="JMJC DOMAIN-CONTAINING HISTONE DEMETHYLATION PROTEIN"/>
    <property type="match status" value="1"/>
</dbReference>
<dbReference type="KEGG" id="ehx:EMIHUDRAFT_424990"/>
<reference evidence="6" key="2">
    <citation type="submission" date="2024-10" db="UniProtKB">
        <authorList>
            <consortium name="EnsemblProtists"/>
        </authorList>
    </citation>
    <scope>IDENTIFICATION</scope>
</reference>
<proteinExistence type="predicted"/>
<keyword evidence="2" id="KW-0479">Metal-binding</keyword>
<dbReference type="EnsemblProtists" id="EOD16698">
    <property type="protein sequence ID" value="EOD16698"/>
    <property type="gene ID" value="EMIHUDRAFT_424990"/>
</dbReference>
<dbReference type="SMART" id="SM00558">
    <property type="entry name" value="JmjC"/>
    <property type="match status" value="1"/>
</dbReference>
<keyword evidence="7" id="KW-1185">Reference proteome</keyword>
<dbReference type="GO" id="GO:0000118">
    <property type="term" value="C:histone deacetylase complex"/>
    <property type="evidence" value="ECO:0007669"/>
    <property type="project" value="TreeGrafter"/>
</dbReference>
<evidence type="ECO:0000259" key="5">
    <source>
        <dbReference type="PROSITE" id="PS51184"/>
    </source>
</evidence>
<dbReference type="GeneID" id="17262840"/>
<dbReference type="EnsemblProtists" id="EOD24575">
    <property type="protein sequence ID" value="EOD24575"/>
    <property type="gene ID" value="EMIHUDRAFT_421454"/>
</dbReference>
<dbReference type="SUPFAM" id="SSF51197">
    <property type="entry name" value="Clavaminate synthase-like"/>
    <property type="match status" value="1"/>
</dbReference>
<reference evidence="7" key="1">
    <citation type="journal article" date="2013" name="Nature">
        <title>Pan genome of the phytoplankton Emiliania underpins its global distribution.</title>
        <authorList>
            <person name="Read B.A."/>
            <person name="Kegel J."/>
            <person name="Klute M.J."/>
            <person name="Kuo A."/>
            <person name="Lefebvre S.C."/>
            <person name="Maumus F."/>
            <person name="Mayer C."/>
            <person name="Miller J."/>
            <person name="Monier A."/>
            <person name="Salamov A."/>
            <person name="Young J."/>
            <person name="Aguilar M."/>
            <person name="Claverie J.M."/>
            <person name="Frickenhaus S."/>
            <person name="Gonzalez K."/>
            <person name="Herman E.K."/>
            <person name="Lin Y.C."/>
            <person name="Napier J."/>
            <person name="Ogata H."/>
            <person name="Sarno A.F."/>
            <person name="Shmutz J."/>
            <person name="Schroeder D."/>
            <person name="de Vargas C."/>
            <person name="Verret F."/>
            <person name="von Dassow P."/>
            <person name="Valentin K."/>
            <person name="Van de Peer Y."/>
            <person name="Wheeler G."/>
            <person name="Dacks J.B."/>
            <person name="Delwiche C.F."/>
            <person name="Dyhrman S.T."/>
            <person name="Glockner G."/>
            <person name="John U."/>
            <person name="Richards T."/>
            <person name="Worden A.Z."/>
            <person name="Zhang X."/>
            <person name="Grigoriev I.V."/>
            <person name="Allen A.E."/>
            <person name="Bidle K."/>
            <person name="Borodovsky M."/>
            <person name="Bowler C."/>
            <person name="Brownlee C."/>
            <person name="Cock J.M."/>
            <person name="Elias M."/>
            <person name="Gladyshev V.N."/>
            <person name="Groth M."/>
            <person name="Guda C."/>
            <person name="Hadaegh A."/>
            <person name="Iglesias-Rodriguez M.D."/>
            <person name="Jenkins J."/>
            <person name="Jones B.M."/>
            <person name="Lawson T."/>
            <person name="Leese F."/>
            <person name="Lindquist E."/>
            <person name="Lobanov A."/>
            <person name="Lomsadze A."/>
            <person name="Malik S.B."/>
            <person name="Marsh M.E."/>
            <person name="Mackinder L."/>
            <person name="Mock T."/>
            <person name="Mueller-Roeber B."/>
            <person name="Pagarete A."/>
            <person name="Parker M."/>
            <person name="Probert I."/>
            <person name="Quesneville H."/>
            <person name="Raines C."/>
            <person name="Rensing S.A."/>
            <person name="Riano-Pachon D.M."/>
            <person name="Richier S."/>
            <person name="Rokitta S."/>
            <person name="Shiraiwa Y."/>
            <person name="Soanes D.M."/>
            <person name="van der Giezen M."/>
            <person name="Wahlund T.M."/>
            <person name="Williams B."/>
            <person name="Wilson W."/>
            <person name="Wolfe G."/>
            <person name="Wurch L.L."/>
        </authorList>
    </citation>
    <scope>NUCLEOTIDE SEQUENCE</scope>
</reference>
<name>A0A0D3IZL3_EMIH1</name>